<evidence type="ECO:0000313" key="1">
    <source>
        <dbReference type="EMBL" id="GES84529.1"/>
    </source>
</evidence>
<organism evidence="1 2">
    <name type="scientific">Rhizophagus clarus</name>
    <dbReference type="NCBI Taxonomy" id="94130"/>
    <lineage>
        <taxon>Eukaryota</taxon>
        <taxon>Fungi</taxon>
        <taxon>Fungi incertae sedis</taxon>
        <taxon>Mucoromycota</taxon>
        <taxon>Glomeromycotina</taxon>
        <taxon>Glomeromycetes</taxon>
        <taxon>Glomerales</taxon>
        <taxon>Glomeraceae</taxon>
        <taxon>Rhizophagus</taxon>
    </lineage>
</organism>
<gene>
    <name evidence="1" type="ORF">RCL2_001164300</name>
</gene>
<reference evidence="1" key="1">
    <citation type="submission" date="2019-10" db="EMBL/GenBank/DDBJ databases">
        <title>Conservation and host-specific expression of non-tandemly repeated heterogenous ribosome RNA gene in arbuscular mycorrhizal fungi.</title>
        <authorList>
            <person name="Maeda T."/>
            <person name="Kobayashi Y."/>
            <person name="Nakagawa T."/>
            <person name="Ezawa T."/>
            <person name="Yamaguchi K."/>
            <person name="Bino T."/>
            <person name="Nishimoto Y."/>
            <person name="Shigenobu S."/>
            <person name="Kawaguchi M."/>
        </authorList>
    </citation>
    <scope>NUCLEOTIDE SEQUENCE</scope>
    <source>
        <strain evidence="1">HR1</strain>
    </source>
</reference>
<dbReference type="EMBL" id="BLAL01000080">
    <property type="protein sequence ID" value="GES84529.1"/>
    <property type="molecule type" value="Genomic_DNA"/>
</dbReference>
<evidence type="ECO:0000313" key="2">
    <source>
        <dbReference type="Proteomes" id="UP000615446"/>
    </source>
</evidence>
<accession>A0A8H3QPT4</accession>
<protein>
    <submittedName>
        <fullName evidence="1">Uncharacterized protein</fullName>
    </submittedName>
</protein>
<sequence length="486" mass="57131">MPNENMSHLANKFKDAAKKNYAGDYRIAICQDGRFAVTFDTEFYKDYTINEIQDSRLQVSDKNDYSSDDTNEKDETFKWSYDISNVHKVNDSRYFIFVAISRIDADEDVKGTKEKNDDKHYKKGRLRKYRKYLHKRDGNSECSETQNAKVDISSESESGKKGIAIYCIELAKEIKEGKKNYVLSAVTCHCSEGILGICKFIEVSVKDYSKCVHDSELKRFIILNFHGIYNFEFNSHFDFFDLNEKFEYPRSFRRELDNLYRHDSLEDLDDDFDDFDVYNLAKMELETSAKKVEKNGEFIKLHYSDKFSVSRLQFCLTQEKNIINLFYMENEFVDNDKKLFIMGKGPKSEKGPTCIIWDLYNIGKHESTNIDNLPIDKFDTHLAGTSGNILQIENNRTVSSVLKKVEEKLQERKEKQQQEKTVFACSLKEDKRKKPNGSPDNNHIIYYNKNIENFESIVNNKEPWVLSSYVRFFYCLYHTVRFKLII</sequence>
<comment type="caution">
    <text evidence="1">The sequence shown here is derived from an EMBL/GenBank/DDBJ whole genome shotgun (WGS) entry which is preliminary data.</text>
</comment>
<proteinExistence type="predicted"/>
<dbReference type="Proteomes" id="UP000615446">
    <property type="component" value="Unassembled WGS sequence"/>
</dbReference>
<dbReference type="AlphaFoldDB" id="A0A8H3QPT4"/>
<name>A0A8H3QPT4_9GLOM</name>